<proteinExistence type="predicted"/>
<organism evidence="2 3">
    <name type="scientific">Aquimarina addita</name>
    <dbReference type="NCBI Taxonomy" id="870485"/>
    <lineage>
        <taxon>Bacteria</taxon>
        <taxon>Pseudomonadati</taxon>
        <taxon>Bacteroidota</taxon>
        <taxon>Flavobacteriia</taxon>
        <taxon>Flavobacteriales</taxon>
        <taxon>Flavobacteriaceae</taxon>
        <taxon>Aquimarina</taxon>
    </lineage>
</organism>
<reference evidence="3" key="1">
    <citation type="journal article" date="2019" name="Int. J. Syst. Evol. Microbiol.">
        <title>The Global Catalogue of Microorganisms (GCM) 10K type strain sequencing project: providing services to taxonomists for standard genome sequencing and annotation.</title>
        <authorList>
            <consortium name="The Broad Institute Genomics Platform"/>
            <consortium name="The Broad Institute Genome Sequencing Center for Infectious Disease"/>
            <person name="Wu L."/>
            <person name="Ma J."/>
        </authorList>
    </citation>
    <scope>NUCLEOTIDE SEQUENCE [LARGE SCALE GENOMIC DNA]</scope>
    <source>
        <strain evidence="3">JCM 17106</strain>
    </source>
</reference>
<sequence>MQTKKQSFMESIFNVTVDFVITMVSLHIIFPVLEVENNSGKNIIITTYLTVLSILRNYLIRRYFNKKNK</sequence>
<name>A0ABP6UT53_9FLAO</name>
<protein>
    <submittedName>
        <fullName evidence="2">Uncharacterized protein</fullName>
    </submittedName>
</protein>
<dbReference type="EMBL" id="BAABCW010000026">
    <property type="protein sequence ID" value="GAA3521651.1"/>
    <property type="molecule type" value="Genomic_DNA"/>
</dbReference>
<accession>A0ABP6UT53</accession>
<evidence type="ECO:0000313" key="2">
    <source>
        <dbReference type="EMBL" id="GAA3521651.1"/>
    </source>
</evidence>
<dbReference type="Proteomes" id="UP001500459">
    <property type="component" value="Unassembled WGS sequence"/>
</dbReference>
<keyword evidence="1" id="KW-0472">Membrane</keyword>
<feature type="transmembrane region" description="Helical" evidence="1">
    <location>
        <begin position="42"/>
        <end position="59"/>
    </location>
</feature>
<keyword evidence="3" id="KW-1185">Reference proteome</keyword>
<keyword evidence="1" id="KW-1133">Transmembrane helix</keyword>
<feature type="transmembrane region" description="Helical" evidence="1">
    <location>
        <begin position="12"/>
        <end position="30"/>
    </location>
</feature>
<evidence type="ECO:0000313" key="3">
    <source>
        <dbReference type="Proteomes" id="UP001500459"/>
    </source>
</evidence>
<dbReference type="RefSeq" id="WP_425549131.1">
    <property type="nucleotide sequence ID" value="NZ_BAABCW010000026.1"/>
</dbReference>
<keyword evidence="1" id="KW-0812">Transmembrane</keyword>
<dbReference type="InterPro" id="IPR055644">
    <property type="entry name" value="DUF7220"/>
</dbReference>
<gene>
    <name evidence="2" type="ORF">GCM10022393_40090</name>
</gene>
<comment type="caution">
    <text evidence="2">The sequence shown here is derived from an EMBL/GenBank/DDBJ whole genome shotgun (WGS) entry which is preliminary data.</text>
</comment>
<evidence type="ECO:0000256" key="1">
    <source>
        <dbReference type="SAM" id="Phobius"/>
    </source>
</evidence>
<dbReference type="Pfam" id="PF23858">
    <property type="entry name" value="DUF7220"/>
    <property type="match status" value="1"/>
</dbReference>